<dbReference type="Pfam" id="PF00578">
    <property type="entry name" value="AhpC-TSA"/>
    <property type="match status" value="1"/>
</dbReference>
<proteinExistence type="predicted"/>
<evidence type="ECO:0000259" key="2">
    <source>
        <dbReference type="PROSITE" id="PS51352"/>
    </source>
</evidence>
<protein>
    <submittedName>
        <fullName evidence="3">TlpA family protein disulfide reductase</fullName>
    </submittedName>
</protein>
<feature type="domain" description="Thioredoxin" evidence="2">
    <location>
        <begin position="48"/>
        <end position="191"/>
    </location>
</feature>
<dbReference type="InterPro" id="IPR013766">
    <property type="entry name" value="Thioredoxin_domain"/>
</dbReference>
<comment type="caution">
    <text evidence="3">The sequence shown here is derived from an EMBL/GenBank/DDBJ whole genome shotgun (WGS) entry which is preliminary data.</text>
</comment>
<feature type="compositionally biased region" description="Low complexity" evidence="1">
    <location>
        <begin position="38"/>
        <end position="51"/>
    </location>
</feature>
<organism evidence="3 4">
    <name type="scientific">Flintibacter hominis</name>
    <dbReference type="NCBI Taxonomy" id="2763048"/>
    <lineage>
        <taxon>Bacteria</taxon>
        <taxon>Bacillati</taxon>
        <taxon>Bacillota</taxon>
        <taxon>Clostridia</taxon>
        <taxon>Eubacteriales</taxon>
        <taxon>Flintibacter</taxon>
    </lineage>
</organism>
<evidence type="ECO:0000256" key="1">
    <source>
        <dbReference type="SAM" id="MobiDB-lite"/>
    </source>
</evidence>
<dbReference type="InterPro" id="IPR000866">
    <property type="entry name" value="AhpC/TSA"/>
</dbReference>
<reference evidence="3" key="1">
    <citation type="submission" date="2020-08" db="EMBL/GenBank/DDBJ databases">
        <title>Genome public.</title>
        <authorList>
            <person name="Liu C."/>
            <person name="Sun Q."/>
        </authorList>
    </citation>
    <scope>NUCLEOTIDE SEQUENCE</scope>
    <source>
        <strain evidence="3">NSJ-23</strain>
    </source>
</reference>
<evidence type="ECO:0000313" key="3">
    <source>
        <dbReference type="EMBL" id="MBC5721740.1"/>
    </source>
</evidence>
<dbReference type="RefSeq" id="WP_186852094.1">
    <property type="nucleotide sequence ID" value="NZ_JACOPO010000001.1"/>
</dbReference>
<dbReference type="PROSITE" id="PS00194">
    <property type="entry name" value="THIOREDOXIN_1"/>
    <property type="match status" value="1"/>
</dbReference>
<keyword evidence="4" id="KW-1185">Reference proteome</keyword>
<dbReference type="EMBL" id="JACOPO010000001">
    <property type="protein sequence ID" value="MBC5721740.1"/>
    <property type="molecule type" value="Genomic_DNA"/>
</dbReference>
<dbReference type="PROSITE" id="PS51352">
    <property type="entry name" value="THIOREDOXIN_2"/>
    <property type="match status" value="1"/>
</dbReference>
<dbReference type="InterPro" id="IPR017937">
    <property type="entry name" value="Thioredoxin_CS"/>
</dbReference>
<feature type="region of interest" description="Disordered" evidence="1">
    <location>
        <begin position="34"/>
        <end position="60"/>
    </location>
</feature>
<name>A0A8J6J766_9FIRM</name>
<sequence length="199" mass="21527">MKRSKKTFILAAVLVLLLAGAGLLYNTLSQGRSPGLPPVEDSASSSQESSPVPAPSFPLEDPEGNLLDLSDLIGDKPVVLNFWASTCPPCKEEMPDFQAAFEQYGQEIHFVMVNVGDAMQGETREKAEAFLMETGYSFPVYYDIDYQGILTYGVTGFPHTYFIDSQGNLQLYAPGMISAAGLQQGLHSISPDLVPAPES</sequence>
<dbReference type="PANTHER" id="PTHR42852:SF17">
    <property type="entry name" value="THIOREDOXIN-LIKE PROTEIN HI_1115"/>
    <property type="match status" value="1"/>
</dbReference>
<dbReference type="Proteomes" id="UP000628736">
    <property type="component" value="Unassembled WGS sequence"/>
</dbReference>
<dbReference type="GO" id="GO:0016209">
    <property type="term" value="F:antioxidant activity"/>
    <property type="evidence" value="ECO:0007669"/>
    <property type="project" value="InterPro"/>
</dbReference>
<gene>
    <name evidence="3" type="ORF">H8S11_02730</name>
</gene>
<dbReference type="GO" id="GO:0016491">
    <property type="term" value="F:oxidoreductase activity"/>
    <property type="evidence" value="ECO:0007669"/>
    <property type="project" value="InterPro"/>
</dbReference>
<dbReference type="CDD" id="cd02966">
    <property type="entry name" value="TlpA_like_family"/>
    <property type="match status" value="1"/>
</dbReference>
<evidence type="ECO:0000313" key="4">
    <source>
        <dbReference type="Proteomes" id="UP000628736"/>
    </source>
</evidence>
<dbReference type="AlphaFoldDB" id="A0A8J6J766"/>
<dbReference type="SUPFAM" id="SSF52833">
    <property type="entry name" value="Thioredoxin-like"/>
    <property type="match status" value="1"/>
</dbReference>
<dbReference type="PANTHER" id="PTHR42852">
    <property type="entry name" value="THIOL:DISULFIDE INTERCHANGE PROTEIN DSBE"/>
    <property type="match status" value="1"/>
</dbReference>
<dbReference type="InterPro" id="IPR036249">
    <property type="entry name" value="Thioredoxin-like_sf"/>
</dbReference>
<accession>A0A8J6J766</accession>
<dbReference type="Gene3D" id="3.40.30.10">
    <property type="entry name" value="Glutaredoxin"/>
    <property type="match status" value="1"/>
</dbReference>
<dbReference type="InterPro" id="IPR050553">
    <property type="entry name" value="Thioredoxin_ResA/DsbE_sf"/>
</dbReference>